<evidence type="ECO:0000256" key="7">
    <source>
        <dbReference type="ARBA" id="ARBA00022676"/>
    </source>
</evidence>
<keyword evidence="7 12" id="KW-0328">Glycosyltransferase</keyword>
<dbReference type="InterPro" id="IPR036068">
    <property type="entry name" value="Nicotinate_pribotase-like_C"/>
</dbReference>
<dbReference type="SUPFAM" id="SSF54675">
    <property type="entry name" value="Nicotinate/Quinolinate PRTase N-terminal domain-like"/>
    <property type="match status" value="1"/>
</dbReference>
<feature type="domain" description="Quinolinate phosphoribosyl transferase C-terminal" evidence="13">
    <location>
        <begin position="114"/>
        <end position="275"/>
    </location>
</feature>
<comment type="function">
    <text evidence="1">Involved in the catabolism of quinolinic acid (QA).</text>
</comment>
<dbReference type="InterPro" id="IPR013785">
    <property type="entry name" value="Aldolase_TIM"/>
</dbReference>
<dbReference type="InterPro" id="IPR004393">
    <property type="entry name" value="NadC"/>
</dbReference>
<dbReference type="GO" id="GO:0005737">
    <property type="term" value="C:cytoplasm"/>
    <property type="evidence" value="ECO:0007669"/>
    <property type="project" value="TreeGrafter"/>
</dbReference>
<dbReference type="PANTHER" id="PTHR32179">
    <property type="entry name" value="NICOTINATE-NUCLEOTIDE PYROPHOSPHORYLASE [CARBOXYLATING]"/>
    <property type="match status" value="1"/>
</dbReference>
<dbReference type="AlphaFoldDB" id="A0A809RI37"/>
<gene>
    <name evidence="15" type="primary">nadC</name>
    <name evidence="15" type="ORF">SFSGTM_18930</name>
</gene>
<comment type="pathway">
    <text evidence="2">Cofactor biosynthesis; NAD(+) biosynthesis; nicotinate D-ribonucleotide from quinolinate: step 1/1.</text>
</comment>
<evidence type="ECO:0000313" key="15">
    <source>
        <dbReference type="EMBL" id="BBP01185.1"/>
    </source>
</evidence>
<dbReference type="FunFam" id="3.90.1170.20:FF:000001">
    <property type="entry name" value="Nicotinate-nucleotide diphosphorylase (Carboxylating)"/>
    <property type="match status" value="1"/>
</dbReference>
<protein>
    <recommendedName>
        <fullName evidence="11">Probable nicotinate-nucleotide pyrophosphorylase [carboxylating]</fullName>
        <ecNumber evidence="5">2.4.2.19</ecNumber>
    </recommendedName>
    <alternativeName>
        <fullName evidence="9">Quinolinate phosphoribosyltransferase [decarboxylating]</fullName>
    </alternativeName>
</protein>
<evidence type="ECO:0000256" key="4">
    <source>
        <dbReference type="ARBA" id="ARBA00011218"/>
    </source>
</evidence>
<reference evidence="16" key="1">
    <citation type="submission" date="2019-11" db="EMBL/GenBank/DDBJ databases">
        <title>Isolation and characterization of a novel species in the genus Sulfuriferula.</title>
        <authorList>
            <person name="Mochizuki J."/>
            <person name="Kojima H."/>
            <person name="Fukui M."/>
        </authorList>
    </citation>
    <scope>NUCLEOTIDE SEQUENCE [LARGE SCALE GENOMIC DNA]</scope>
    <source>
        <strain evidence="16">SGTM</strain>
    </source>
</reference>
<dbReference type="PANTHER" id="PTHR32179:SF3">
    <property type="entry name" value="NICOTINATE-NUCLEOTIDE PYROPHOSPHORYLASE [CARBOXYLATING]"/>
    <property type="match status" value="1"/>
</dbReference>
<dbReference type="NCBIfam" id="TIGR00078">
    <property type="entry name" value="nadC"/>
    <property type="match status" value="1"/>
</dbReference>
<dbReference type="Gene3D" id="3.90.1170.20">
    <property type="entry name" value="Quinolinate phosphoribosyl transferase, N-terminal domain"/>
    <property type="match status" value="1"/>
</dbReference>
<dbReference type="KEGG" id="sniv:SFSGTM_18930"/>
<dbReference type="Proteomes" id="UP000463939">
    <property type="component" value="Chromosome"/>
</dbReference>
<dbReference type="RefSeq" id="WP_162084990.1">
    <property type="nucleotide sequence ID" value="NZ_AP021881.1"/>
</dbReference>
<evidence type="ECO:0000256" key="12">
    <source>
        <dbReference type="PIRNR" id="PIRNR006250"/>
    </source>
</evidence>
<dbReference type="FunFam" id="3.20.20.70:FF:000030">
    <property type="entry name" value="Nicotinate-nucleotide pyrophosphorylase, carboxylating"/>
    <property type="match status" value="1"/>
</dbReference>
<proteinExistence type="inferred from homology"/>
<dbReference type="CDD" id="cd01572">
    <property type="entry name" value="QPRTase"/>
    <property type="match status" value="1"/>
</dbReference>
<keyword evidence="6" id="KW-0662">Pyridine nucleotide biosynthesis</keyword>
<evidence type="ECO:0000313" key="16">
    <source>
        <dbReference type="Proteomes" id="UP000463939"/>
    </source>
</evidence>
<evidence type="ECO:0000256" key="2">
    <source>
        <dbReference type="ARBA" id="ARBA00004893"/>
    </source>
</evidence>
<evidence type="ECO:0000256" key="10">
    <source>
        <dbReference type="ARBA" id="ARBA00047445"/>
    </source>
</evidence>
<dbReference type="GO" id="GO:0034213">
    <property type="term" value="P:quinolinate catabolic process"/>
    <property type="evidence" value="ECO:0007669"/>
    <property type="project" value="TreeGrafter"/>
</dbReference>
<comment type="subunit">
    <text evidence="4">Hexamer formed by 3 homodimers.</text>
</comment>
<dbReference type="InterPro" id="IPR002638">
    <property type="entry name" value="Quinolinate_PRibosylTrfase_C"/>
</dbReference>
<keyword evidence="8 12" id="KW-0808">Transferase</keyword>
<evidence type="ECO:0000256" key="9">
    <source>
        <dbReference type="ARBA" id="ARBA00033102"/>
    </source>
</evidence>
<evidence type="ECO:0000259" key="13">
    <source>
        <dbReference type="Pfam" id="PF01729"/>
    </source>
</evidence>
<dbReference type="SUPFAM" id="SSF51690">
    <property type="entry name" value="Nicotinate/Quinolinate PRTase C-terminal domain-like"/>
    <property type="match status" value="1"/>
</dbReference>
<evidence type="ECO:0000259" key="14">
    <source>
        <dbReference type="Pfam" id="PF02749"/>
    </source>
</evidence>
<dbReference type="PIRSF" id="PIRSF006250">
    <property type="entry name" value="NadC_ModD"/>
    <property type="match status" value="1"/>
</dbReference>
<dbReference type="GO" id="GO:0009435">
    <property type="term" value="P:NAD+ biosynthetic process"/>
    <property type="evidence" value="ECO:0007669"/>
    <property type="project" value="UniProtKB-UniPathway"/>
</dbReference>
<dbReference type="UniPathway" id="UPA00253">
    <property type="reaction ID" value="UER00331"/>
</dbReference>
<dbReference type="InterPro" id="IPR022412">
    <property type="entry name" value="Quinolinate_PRibosylTrfase_N"/>
</dbReference>
<dbReference type="Pfam" id="PF02749">
    <property type="entry name" value="QRPTase_N"/>
    <property type="match status" value="1"/>
</dbReference>
<dbReference type="GO" id="GO:0004514">
    <property type="term" value="F:nicotinate-nucleotide diphosphorylase (carboxylating) activity"/>
    <property type="evidence" value="ECO:0007669"/>
    <property type="project" value="UniProtKB-EC"/>
</dbReference>
<dbReference type="InterPro" id="IPR027277">
    <property type="entry name" value="NadC/ModD"/>
</dbReference>
<name>A0A809RI37_9PROT</name>
<dbReference type="EC" id="2.4.2.19" evidence="5"/>
<evidence type="ECO:0000256" key="11">
    <source>
        <dbReference type="ARBA" id="ARBA00069173"/>
    </source>
</evidence>
<organism evidence="15 16">
    <name type="scientific">Sulfuriferula nivalis</name>
    <dbReference type="NCBI Taxonomy" id="2675298"/>
    <lineage>
        <taxon>Bacteria</taxon>
        <taxon>Pseudomonadati</taxon>
        <taxon>Pseudomonadota</taxon>
        <taxon>Betaproteobacteria</taxon>
        <taxon>Nitrosomonadales</taxon>
        <taxon>Sulfuricellaceae</taxon>
        <taxon>Sulfuriferula</taxon>
    </lineage>
</organism>
<evidence type="ECO:0000256" key="3">
    <source>
        <dbReference type="ARBA" id="ARBA00009400"/>
    </source>
</evidence>
<sequence length="278" mass="29651">MLSAEQLALAIQQNVTAALAEDIATGDLTAALIPADKIATAYVLSREKAICCGREWFDACFRKLDPEVKINWFTQDGQCIGVDQMLCEITGNARALLSAERPALNFLQTLSATATAAHQYAQAIKDTSAVIMDTRKTLPGLRIAQKYAVSCGGGKNQRVGLFDGILIKENHIAAAGSIAAVLKATRNASVPVQIEVENLDELKQALNSGAKLILLDNFNITELIAAVALTQGRAILEASGNVDLNNVRAIAETGVQRISTGSITKHIHAVDLSMRIDT</sequence>
<evidence type="ECO:0000256" key="1">
    <source>
        <dbReference type="ARBA" id="ARBA00003237"/>
    </source>
</evidence>
<dbReference type="Pfam" id="PF01729">
    <property type="entry name" value="QRPTase_C"/>
    <property type="match status" value="1"/>
</dbReference>
<evidence type="ECO:0000256" key="6">
    <source>
        <dbReference type="ARBA" id="ARBA00022642"/>
    </source>
</evidence>
<keyword evidence="16" id="KW-1185">Reference proteome</keyword>
<accession>A0A809RI37</accession>
<comment type="similarity">
    <text evidence="3 12">Belongs to the NadC/ModD family.</text>
</comment>
<evidence type="ECO:0000256" key="8">
    <source>
        <dbReference type="ARBA" id="ARBA00022679"/>
    </source>
</evidence>
<evidence type="ECO:0000256" key="5">
    <source>
        <dbReference type="ARBA" id="ARBA00011944"/>
    </source>
</evidence>
<dbReference type="Gene3D" id="3.20.20.70">
    <property type="entry name" value="Aldolase class I"/>
    <property type="match status" value="1"/>
</dbReference>
<dbReference type="EMBL" id="AP021881">
    <property type="protein sequence ID" value="BBP01185.1"/>
    <property type="molecule type" value="Genomic_DNA"/>
</dbReference>
<comment type="catalytic activity">
    <reaction evidence="10">
        <text>nicotinate beta-D-ribonucleotide + CO2 + diphosphate = quinolinate + 5-phospho-alpha-D-ribose 1-diphosphate + 2 H(+)</text>
        <dbReference type="Rhea" id="RHEA:12733"/>
        <dbReference type="ChEBI" id="CHEBI:15378"/>
        <dbReference type="ChEBI" id="CHEBI:16526"/>
        <dbReference type="ChEBI" id="CHEBI:29959"/>
        <dbReference type="ChEBI" id="CHEBI:33019"/>
        <dbReference type="ChEBI" id="CHEBI:57502"/>
        <dbReference type="ChEBI" id="CHEBI:58017"/>
        <dbReference type="EC" id="2.4.2.19"/>
    </reaction>
</comment>
<dbReference type="InterPro" id="IPR037128">
    <property type="entry name" value="Quinolinate_PRibosylTase_N_sf"/>
</dbReference>
<feature type="domain" description="Quinolinate phosphoribosyl transferase N-terminal" evidence="14">
    <location>
        <begin position="28"/>
        <end position="111"/>
    </location>
</feature>